<proteinExistence type="predicted"/>
<evidence type="ECO:0000313" key="3">
    <source>
        <dbReference type="EMBL" id="AKV02352.1"/>
    </source>
</evidence>
<dbReference type="Pfam" id="PF00535">
    <property type="entry name" value="Glycos_transf_2"/>
    <property type="match status" value="1"/>
</dbReference>
<gene>
    <name evidence="3" type="ORF">AKJ09_09015</name>
</gene>
<reference evidence="3 4" key="1">
    <citation type="submission" date="2015-08" db="EMBL/GenBank/DDBJ databases">
        <authorList>
            <person name="Babu N.S."/>
            <person name="Beckwith C.J."/>
            <person name="Beseler K.G."/>
            <person name="Brison A."/>
            <person name="Carone J.V."/>
            <person name="Caskin T.P."/>
            <person name="Diamond M."/>
            <person name="Durham M.E."/>
            <person name="Foxe J.M."/>
            <person name="Go M."/>
            <person name="Henderson B.A."/>
            <person name="Jones I.B."/>
            <person name="McGettigan J.A."/>
            <person name="Micheletti S.J."/>
            <person name="Nasrallah M.E."/>
            <person name="Ortiz D."/>
            <person name="Piller C.R."/>
            <person name="Privatt S.R."/>
            <person name="Schneider S.L."/>
            <person name="Sharp S."/>
            <person name="Smith T.C."/>
            <person name="Stanton J.D."/>
            <person name="Ullery H.E."/>
            <person name="Wilson R.J."/>
            <person name="Serrano M.G."/>
            <person name="Buck G."/>
            <person name="Lee V."/>
            <person name="Wang Y."/>
            <person name="Carvalho R."/>
            <person name="Voegtly L."/>
            <person name="Shi R."/>
            <person name="Duckworth R."/>
            <person name="Johnson A."/>
            <person name="Loviza R."/>
            <person name="Walstead R."/>
            <person name="Shah Z."/>
            <person name="Kiflezghi M."/>
            <person name="Wade K."/>
            <person name="Ball S.L."/>
            <person name="Bradley K.W."/>
            <person name="Asai D.J."/>
            <person name="Bowman C.A."/>
            <person name="Russell D.A."/>
            <person name="Pope W.H."/>
            <person name="Jacobs-Sera D."/>
            <person name="Hendrix R.W."/>
            <person name="Hatfull G.F."/>
        </authorList>
    </citation>
    <scope>NUCLEOTIDE SEQUENCE [LARGE SCALE GENOMIC DNA]</scope>
    <source>
        <strain evidence="3 4">DSM 27648</strain>
    </source>
</reference>
<sequence length="277" mass="30975">MRIAFVSPALNEQLLLRRTVEANLPFMDRLVIVNDGSTDRTGEIADELAREHPEKVHVIHQANAGIGGAVKNGMRLLLERDDVDAIGVLASDDQFDPRLIPRFRRILEEMPDIDVAKGSRFMHPQSLHAMPSFRKWGNRGVSFVLQLALGYWGMSDVLHGYFLARTNVIRKMNFASIADGYDLENTMMAEFRRLRATFALIPSPSRYGEEVSKIVMKKQIPRTIKTVAGMVAKRAVEGPDRLGLALLVLAPPTLGATLPVALARMIKTSPKVRRLKR</sequence>
<dbReference type="KEGG" id="llu:AKJ09_09015"/>
<dbReference type="Proteomes" id="UP000064967">
    <property type="component" value="Chromosome"/>
</dbReference>
<dbReference type="PANTHER" id="PTHR48090">
    <property type="entry name" value="UNDECAPRENYL-PHOSPHATE 4-DEOXY-4-FORMAMIDO-L-ARABINOSE TRANSFERASE-RELATED"/>
    <property type="match status" value="1"/>
</dbReference>
<dbReference type="InterPro" id="IPR050256">
    <property type="entry name" value="Glycosyltransferase_2"/>
</dbReference>
<name>A0A0K1Q9L5_9BACT</name>
<dbReference type="AlphaFoldDB" id="A0A0K1Q9L5"/>
<keyword evidence="1" id="KW-0472">Membrane</keyword>
<evidence type="ECO:0000259" key="2">
    <source>
        <dbReference type="Pfam" id="PF00535"/>
    </source>
</evidence>
<dbReference type="SUPFAM" id="SSF53448">
    <property type="entry name" value="Nucleotide-diphospho-sugar transferases"/>
    <property type="match status" value="1"/>
</dbReference>
<feature type="domain" description="Glycosyltransferase 2-like" evidence="2">
    <location>
        <begin position="6"/>
        <end position="170"/>
    </location>
</feature>
<evidence type="ECO:0000256" key="1">
    <source>
        <dbReference type="SAM" id="Phobius"/>
    </source>
</evidence>
<dbReference type="InterPro" id="IPR029044">
    <property type="entry name" value="Nucleotide-diphossugar_trans"/>
</dbReference>
<keyword evidence="1" id="KW-0812">Transmembrane</keyword>
<feature type="transmembrane region" description="Helical" evidence="1">
    <location>
        <begin position="242"/>
        <end position="266"/>
    </location>
</feature>
<dbReference type="InterPro" id="IPR001173">
    <property type="entry name" value="Glyco_trans_2-like"/>
</dbReference>
<keyword evidence="3" id="KW-0808">Transferase</keyword>
<accession>A0A0K1Q9L5</accession>
<dbReference type="PANTHER" id="PTHR48090:SF7">
    <property type="entry name" value="RFBJ PROTEIN"/>
    <property type="match status" value="1"/>
</dbReference>
<dbReference type="CDD" id="cd04179">
    <property type="entry name" value="DPM_DPG-synthase_like"/>
    <property type="match status" value="1"/>
</dbReference>
<dbReference type="Gene3D" id="3.90.550.10">
    <property type="entry name" value="Spore Coat Polysaccharide Biosynthesis Protein SpsA, Chain A"/>
    <property type="match status" value="1"/>
</dbReference>
<dbReference type="EMBL" id="CP012333">
    <property type="protein sequence ID" value="AKV02352.1"/>
    <property type="molecule type" value="Genomic_DNA"/>
</dbReference>
<organism evidence="3 4">
    <name type="scientific">Labilithrix luteola</name>
    <dbReference type="NCBI Taxonomy" id="1391654"/>
    <lineage>
        <taxon>Bacteria</taxon>
        <taxon>Pseudomonadati</taxon>
        <taxon>Myxococcota</taxon>
        <taxon>Polyangia</taxon>
        <taxon>Polyangiales</taxon>
        <taxon>Labilitrichaceae</taxon>
        <taxon>Labilithrix</taxon>
    </lineage>
</organism>
<keyword evidence="1" id="KW-1133">Transmembrane helix</keyword>
<protein>
    <submittedName>
        <fullName evidence="3">Putative glycosyltransferase</fullName>
    </submittedName>
</protein>
<evidence type="ECO:0000313" key="4">
    <source>
        <dbReference type="Proteomes" id="UP000064967"/>
    </source>
</evidence>
<keyword evidence="4" id="KW-1185">Reference proteome</keyword>
<dbReference type="STRING" id="1391654.AKJ09_09015"/>
<dbReference type="GO" id="GO:0016740">
    <property type="term" value="F:transferase activity"/>
    <property type="evidence" value="ECO:0007669"/>
    <property type="project" value="UniProtKB-KW"/>
</dbReference>